<dbReference type="PANTHER" id="PTHR31906">
    <property type="entry name" value="PLASTID-LIPID-ASSOCIATED PROTEIN 4, CHLOROPLASTIC-RELATED"/>
    <property type="match status" value="1"/>
</dbReference>
<dbReference type="InterPro" id="IPR006843">
    <property type="entry name" value="PAP/fibrillin_dom"/>
</dbReference>
<comment type="caution">
    <text evidence="2">The sequence shown here is derived from an EMBL/GenBank/DDBJ whole genome shotgun (WGS) entry which is preliminary data.</text>
</comment>
<dbReference type="Pfam" id="PF04755">
    <property type="entry name" value="PAP_fibrillin"/>
    <property type="match status" value="1"/>
</dbReference>
<evidence type="ECO:0000313" key="2">
    <source>
        <dbReference type="EMBL" id="MFB2892312.1"/>
    </source>
</evidence>
<protein>
    <submittedName>
        <fullName evidence="2">PAP/fibrillin family protein</fullName>
    </submittedName>
</protein>
<proteinExistence type="predicted"/>
<dbReference type="Proteomes" id="UP001576784">
    <property type="component" value="Unassembled WGS sequence"/>
</dbReference>
<gene>
    <name evidence="2" type="ORF">ACE1CI_05135</name>
</gene>
<feature type="domain" description="Plastid lipid-associated protein/fibrillin conserved" evidence="1">
    <location>
        <begin position="19"/>
        <end position="210"/>
    </location>
</feature>
<sequence length="213" mass="24470">MRARSIAFKSPVTVMDTNTLKTQLLQQIAALDFQQAIFPSPNESINQIVQQLENISPIPQPLQSDYLPYLAGEWQLIYASRGTVVTRRVASLPNWAEVIKIDRVWQELAAEDHNKIAAVNAAIIELPWFGKWQLQANGVWFWDTPEQLAKVSFSSFSIQAKQLFGWSNWNWPQITIPVLEWLRSEAVWITSYLDQEIRVGRGATGNLFVFRRQ</sequence>
<organism evidence="2 3">
    <name type="scientific">Floridaenema flaviceps BLCC-F50</name>
    <dbReference type="NCBI Taxonomy" id="3153642"/>
    <lineage>
        <taxon>Bacteria</taxon>
        <taxon>Bacillati</taxon>
        <taxon>Cyanobacteriota</taxon>
        <taxon>Cyanophyceae</taxon>
        <taxon>Oscillatoriophycideae</taxon>
        <taxon>Aerosakkonematales</taxon>
        <taxon>Aerosakkonemataceae</taxon>
        <taxon>Floridanema</taxon>
        <taxon>Floridanema flaviceps</taxon>
    </lineage>
</organism>
<accession>A0ABV4XKT0</accession>
<keyword evidence="3" id="KW-1185">Reference proteome</keyword>
<dbReference type="RefSeq" id="WP_413261984.1">
    <property type="nucleotide sequence ID" value="NZ_JBHFNR010000031.1"/>
</dbReference>
<reference evidence="2 3" key="1">
    <citation type="submission" date="2024-09" db="EMBL/GenBank/DDBJ databases">
        <title>Floridaenema gen nov. (Aerosakkonemataceae, Aerosakkonematales ord. nov., Cyanobacteria) from benthic tropical and subtropical fresh waters, with the description of four new species.</title>
        <authorList>
            <person name="Moretto J.A."/>
            <person name="Berthold D.E."/>
            <person name="Lefler F.W."/>
            <person name="Huang I.-S."/>
            <person name="Laughinghouse H. IV."/>
        </authorList>
    </citation>
    <scope>NUCLEOTIDE SEQUENCE [LARGE SCALE GENOMIC DNA]</scope>
    <source>
        <strain evidence="2 3">BLCC-F50</strain>
    </source>
</reference>
<name>A0ABV4XKT0_9CYAN</name>
<evidence type="ECO:0000259" key="1">
    <source>
        <dbReference type="Pfam" id="PF04755"/>
    </source>
</evidence>
<evidence type="ECO:0000313" key="3">
    <source>
        <dbReference type="Proteomes" id="UP001576784"/>
    </source>
</evidence>
<dbReference type="InterPro" id="IPR039633">
    <property type="entry name" value="PAP"/>
</dbReference>
<dbReference type="EMBL" id="JBHFNR010000031">
    <property type="protein sequence ID" value="MFB2892312.1"/>
    <property type="molecule type" value="Genomic_DNA"/>
</dbReference>